<keyword evidence="3" id="KW-1185">Reference proteome</keyword>
<name>A0AA40EJY4_9PEZI</name>
<dbReference type="AlphaFoldDB" id="A0AA40EJY4"/>
<dbReference type="Pfam" id="PF26639">
    <property type="entry name" value="Het-6_barrel"/>
    <property type="match status" value="1"/>
</dbReference>
<gene>
    <name evidence="2" type="ORF">B0T18DRAFT_393520</name>
</gene>
<evidence type="ECO:0000313" key="2">
    <source>
        <dbReference type="EMBL" id="KAK0740768.1"/>
    </source>
</evidence>
<evidence type="ECO:0000259" key="1">
    <source>
        <dbReference type="Pfam" id="PF06985"/>
    </source>
</evidence>
<dbReference type="EMBL" id="JAUKUD010000006">
    <property type="protein sequence ID" value="KAK0740768.1"/>
    <property type="molecule type" value="Genomic_DNA"/>
</dbReference>
<feature type="domain" description="Heterokaryon incompatibility" evidence="1">
    <location>
        <begin position="38"/>
        <end position="186"/>
    </location>
</feature>
<dbReference type="PANTHER" id="PTHR24148:SF64">
    <property type="entry name" value="HETEROKARYON INCOMPATIBILITY DOMAIN-CONTAINING PROTEIN"/>
    <property type="match status" value="1"/>
</dbReference>
<accession>A0AA40EJY4</accession>
<dbReference type="Proteomes" id="UP001172155">
    <property type="component" value="Unassembled WGS sequence"/>
</dbReference>
<reference evidence="2" key="1">
    <citation type="submission" date="2023-06" db="EMBL/GenBank/DDBJ databases">
        <title>Genome-scale phylogeny and comparative genomics of the fungal order Sordariales.</title>
        <authorList>
            <consortium name="Lawrence Berkeley National Laboratory"/>
            <person name="Hensen N."/>
            <person name="Bonometti L."/>
            <person name="Westerberg I."/>
            <person name="Brannstrom I.O."/>
            <person name="Guillou S."/>
            <person name="Cros-Aarteil S."/>
            <person name="Calhoun S."/>
            <person name="Haridas S."/>
            <person name="Kuo A."/>
            <person name="Mondo S."/>
            <person name="Pangilinan J."/>
            <person name="Riley R."/>
            <person name="LaButti K."/>
            <person name="Andreopoulos B."/>
            <person name="Lipzen A."/>
            <person name="Chen C."/>
            <person name="Yanf M."/>
            <person name="Daum C."/>
            <person name="Ng V."/>
            <person name="Clum A."/>
            <person name="Steindorff A."/>
            <person name="Ohm R."/>
            <person name="Martin F."/>
            <person name="Silar P."/>
            <person name="Natvig D."/>
            <person name="Lalanne C."/>
            <person name="Gautier V."/>
            <person name="Ament-velasquez S.L."/>
            <person name="Kruys A."/>
            <person name="Hutchinson M.I."/>
            <person name="Powell A.J."/>
            <person name="Barry K."/>
            <person name="Miller A.N."/>
            <person name="Grigoriev I.V."/>
            <person name="Debuchy R."/>
            <person name="Gladieux P."/>
            <person name="Thoren M.H."/>
            <person name="Johannesson H."/>
        </authorList>
    </citation>
    <scope>NUCLEOTIDE SEQUENCE</scope>
    <source>
        <strain evidence="2">SMH3187-1</strain>
    </source>
</reference>
<dbReference type="InterPro" id="IPR052895">
    <property type="entry name" value="HetReg/Transcr_Mod"/>
</dbReference>
<comment type="caution">
    <text evidence="2">The sequence shown here is derived from an EMBL/GenBank/DDBJ whole genome shotgun (WGS) entry which is preliminary data.</text>
</comment>
<protein>
    <submittedName>
        <fullName evidence="2">Heterokaryon incompatibility protein-domain-containing protein</fullName>
    </submittedName>
</protein>
<proteinExistence type="predicted"/>
<dbReference type="InterPro" id="IPR010730">
    <property type="entry name" value="HET"/>
</dbReference>
<organism evidence="2 3">
    <name type="scientific">Schizothecium vesticola</name>
    <dbReference type="NCBI Taxonomy" id="314040"/>
    <lineage>
        <taxon>Eukaryota</taxon>
        <taxon>Fungi</taxon>
        <taxon>Dikarya</taxon>
        <taxon>Ascomycota</taxon>
        <taxon>Pezizomycotina</taxon>
        <taxon>Sordariomycetes</taxon>
        <taxon>Sordariomycetidae</taxon>
        <taxon>Sordariales</taxon>
        <taxon>Schizotheciaceae</taxon>
        <taxon>Schizothecium</taxon>
    </lineage>
</organism>
<sequence>MSRLFLNLMWGAMREGFLEEVGPVDGTEGLNSALSNQYEALSYVWGDMKAPVPVKVDGTMLRIGQSLRRALLALRLPDAPRIIWVDAMCINQEDIDERANQVAIMREIYRNASQTVIWFGDKTKETKTAFAYMQRLFDEAQDWGKYPDKRLPPRTGPTFKEMSPSTALENVFAKNIWWNRIWTTQEILLAKRATIVSGRHHIPWDVFLKAIDHAAALGIWGFPLLGVPWKSAFAMVDDTLALKNTQRFPTPADEMLFFLFRARNREATDPRDKIFALLGLISGDVRALGIQADYRATAEDVFRHATGRLLENSKSLDALGLCYPYKTRTVHELPSWVPDWGSTAFLAHPMMEDPKRNPRSTHASKHYSAQVSWDDWGNTLIIDGHSQGTISHLSRVRPEIDSDELWRDEDFPIDDDSSLRQLLSEIIAMLGVAWENFARMIGALVIYLEWEEFVVKQNPTNPGLGAGDPLLIYCLTLCTGTLAPGGLSETHQMFKTWIEKFAPIRKLRRWKFDEGKGTYRLLSLIGYIKSTWSDYGEFVDYTTHTEDRRLGTISNGYLALLPKLTEIGDELVILKGGRFPVVLRPRDDGIMQFIGEAYVQGIMDGEAFREQDCVKLRIR</sequence>
<dbReference type="Pfam" id="PF06985">
    <property type="entry name" value="HET"/>
    <property type="match status" value="1"/>
</dbReference>
<dbReference type="PANTHER" id="PTHR24148">
    <property type="entry name" value="ANKYRIN REPEAT DOMAIN-CONTAINING PROTEIN 39 HOMOLOG-RELATED"/>
    <property type="match status" value="1"/>
</dbReference>
<evidence type="ECO:0000313" key="3">
    <source>
        <dbReference type="Proteomes" id="UP001172155"/>
    </source>
</evidence>